<reference evidence="2 3" key="1">
    <citation type="journal article" date="2013" name="BMC Genomics">
        <title>Reconstruction of the lipid metabolism for the microalga Monoraphidium neglectum from its genome sequence reveals characteristics suitable for biofuel production.</title>
        <authorList>
            <person name="Bogen C."/>
            <person name="Al-Dilaimi A."/>
            <person name="Albersmeier A."/>
            <person name="Wichmann J."/>
            <person name="Grundmann M."/>
            <person name="Rupp O."/>
            <person name="Lauersen K.J."/>
            <person name="Blifernez-Klassen O."/>
            <person name="Kalinowski J."/>
            <person name="Goesmann A."/>
            <person name="Mussgnug J.H."/>
            <person name="Kruse O."/>
        </authorList>
    </citation>
    <scope>NUCLEOTIDE SEQUENCE [LARGE SCALE GENOMIC DNA]</scope>
    <source>
        <strain evidence="2 3">SAG 48.87</strain>
    </source>
</reference>
<proteinExistence type="predicted"/>
<accession>A0A0D2LJ46</accession>
<feature type="region of interest" description="Disordered" evidence="1">
    <location>
        <begin position="416"/>
        <end position="437"/>
    </location>
</feature>
<evidence type="ECO:0000256" key="1">
    <source>
        <dbReference type="SAM" id="MobiDB-lite"/>
    </source>
</evidence>
<dbReference type="RefSeq" id="XP_013905493.1">
    <property type="nucleotide sequence ID" value="XM_014050039.1"/>
</dbReference>
<protein>
    <submittedName>
        <fullName evidence="2">Uncharacterized protein</fullName>
    </submittedName>
</protein>
<dbReference type="EMBL" id="KK100367">
    <property type="protein sequence ID" value="KIZ06474.1"/>
    <property type="molecule type" value="Genomic_DNA"/>
</dbReference>
<organism evidence="2 3">
    <name type="scientific">Monoraphidium neglectum</name>
    <dbReference type="NCBI Taxonomy" id="145388"/>
    <lineage>
        <taxon>Eukaryota</taxon>
        <taxon>Viridiplantae</taxon>
        <taxon>Chlorophyta</taxon>
        <taxon>core chlorophytes</taxon>
        <taxon>Chlorophyceae</taxon>
        <taxon>CS clade</taxon>
        <taxon>Sphaeropleales</taxon>
        <taxon>Selenastraceae</taxon>
        <taxon>Monoraphidium</taxon>
    </lineage>
</organism>
<sequence>MIRRETPVSNNKQFLDFELLWLKARRRLSLSRSATGWALDDARCGVVPCDAPLLEARAEGWLAIGRKLPGVDGRQLVNRHRLALLLDPGELEAPAQQLLRLLPGHPPTQLLLAALSELPRRPPEALALAISSLGPAVRRALGGALTGPLLSELLLLQLGPGAGGGDGGGGEAIMSAGAAAWSTGDGDASDWGGLSGGVSHEWVEERLSAAAALLGPELAHAALCAAPALVRVRQGELAPRLAEVADVLQLPPLDAALIAGRHPRLLAAPPARVRAASGALAGALRERLGWRDGRALHFVAWNPAVLEAALLGSSSSEVGEGDSSSTSTSSSSNSSSRRRSSKGRRSTDGGGPEDGDGGLEAVERMVEQWAAIVALSDQRPRWRAALLRPRYPLVAAILCGAGGVGGGFTAGGDGSSPVAGAEDLDGESGDGAAGGGAAAPALSPLAAWADAQDQRLQRLRYCAESGDLPLLGLRRLLLMHPAEFASKAPGYRRWRLAQAAAGSGGGSGGEGTGLPAWWDEPQLEVLGEVGPFDRL</sequence>
<gene>
    <name evidence="2" type="ORF">MNEG_1474</name>
</gene>
<dbReference type="Proteomes" id="UP000054498">
    <property type="component" value="Unassembled WGS sequence"/>
</dbReference>
<dbReference type="KEGG" id="mng:MNEG_1474"/>
<keyword evidence="3" id="KW-1185">Reference proteome</keyword>
<feature type="region of interest" description="Disordered" evidence="1">
    <location>
        <begin position="315"/>
        <end position="358"/>
    </location>
</feature>
<feature type="compositionally biased region" description="Low complexity" evidence="1">
    <location>
        <begin position="315"/>
        <end position="335"/>
    </location>
</feature>
<dbReference type="OrthoDB" id="10678948at2759"/>
<name>A0A0D2LJ46_9CHLO</name>
<dbReference type="AlphaFoldDB" id="A0A0D2LJ46"/>
<dbReference type="GeneID" id="25732331"/>
<evidence type="ECO:0000313" key="2">
    <source>
        <dbReference type="EMBL" id="KIZ06474.1"/>
    </source>
</evidence>
<evidence type="ECO:0000313" key="3">
    <source>
        <dbReference type="Proteomes" id="UP000054498"/>
    </source>
</evidence>